<reference evidence="1 2" key="1">
    <citation type="submission" date="2019-04" db="EMBL/GenBank/DDBJ databases">
        <authorList>
            <person name="Li Y."/>
            <person name="Wang J."/>
        </authorList>
    </citation>
    <scope>NUCLEOTIDE SEQUENCE [LARGE SCALE GENOMIC DNA]</scope>
    <source>
        <strain evidence="1 2">DSM 14668</strain>
    </source>
</reference>
<dbReference type="Proteomes" id="UP000309215">
    <property type="component" value="Unassembled WGS sequence"/>
</dbReference>
<name>A0A4U1JB12_9BACT</name>
<dbReference type="OrthoDB" id="5512825at2"/>
<evidence type="ECO:0000313" key="1">
    <source>
        <dbReference type="EMBL" id="TKD06549.1"/>
    </source>
</evidence>
<evidence type="ECO:0000313" key="2">
    <source>
        <dbReference type="Proteomes" id="UP000309215"/>
    </source>
</evidence>
<organism evidence="1 2">
    <name type="scientific">Polyangium fumosum</name>
    <dbReference type="NCBI Taxonomy" id="889272"/>
    <lineage>
        <taxon>Bacteria</taxon>
        <taxon>Pseudomonadati</taxon>
        <taxon>Myxococcota</taxon>
        <taxon>Polyangia</taxon>
        <taxon>Polyangiales</taxon>
        <taxon>Polyangiaceae</taxon>
        <taxon>Polyangium</taxon>
    </lineage>
</organism>
<protein>
    <submittedName>
        <fullName evidence="1">Uncharacterized protein</fullName>
    </submittedName>
</protein>
<proteinExistence type="predicted"/>
<dbReference type="RefSeq" id="WP_136930400.1">
    <property type="nucleotide sequence ID" value="NZ_SSMQ01000018.1"/>
</dbReference>
<sequence>MKEQNRFRIERMAARYATRQKEKSEADGARFLREFDEARERVIRPAMLDVQKELERAGHSPWIAVDEAAEKPSMELCLGLSGVPKTRGTNLVGFCVIHWRDFPEVLAYLVVAPPPMDLLRFAAPKEITHEYVEQMLVDAVEHIFACRSI</sequence>
<dbReference type="EMBL" id="SSMQ01000018">
    <property type="protein sequence ID" value="TKD06549.1"/>
    <property type="molecule type" value="Genomic_DNA"/>
</dbReference>
<gene>
    <name evidence="1" type="ORF">E8A74_18725</name>
</gene>
<comment type="caution">
    <text evidence="1">The sequence shown here is derived from an EMBL/GenBank/DDBJ whole genome shotgun (WGS) entry which is preliminary data.</text>
</comment>
<keyword evidence="2" id="KW-1185">Reference proteome</keyword>
<dbReference type="AlphaFoldDB" id="A0A4U1JB12"/>
<accession>A0A4U1JB12</accession>